<dbReference type="InterPro" id="IPR005627">
    <property type="entry name" value="CutC-like"/>
</dbReference>
<keyword evidence="4" id="KW-1185">Reference proteome</keyword>
<organism evidence="3 4">
    <name type="scientific">Enorma phocaeensis</name>
    <dbReference type="NCBI Taxonomy" id="1871019"/>
    <lineage>
        <taxon>Bacteria</taxon>
        <taxon>Bacillati</taxon>
        <taxon>Actinomycetota</taxon>
        <taxon>Coriobacteriia</taxon>
        <taxon>Coriobacteriales</taxon>
        <taxon>Coriobacteriaceae</taxon>
        <taxon>Enorma</taxon>
    </lineage>
</organism>
<comment type="caution">
    <text evidence="2">Once thought to be involved in copper homeostasis, experiments in E.coli have shown this is not the case.</text>
</comment>
<dbReference type="HAMAP" id="MF_00795">
    <property type="entry name" value="CutC"/>
    <property type="match status" value="1"/>
</dbReference>
<evidence type="ECO:0000256" key="1">
    <source>
        <dbReference type="ARBA" id="ARBA00007768"/>
    </source>
</evidence>
<proteinExistence type="inferred from homology"/>
<dbReference type="Gene3D" id="3.20.20.380">
    <property type="entry name" value="Copper homeostasis (CutC) domain"/>
    <property type="match status" value="1"/>
</dbReference>
<evidence type="ECO:0000313" key="4">
    <source>
        <dbReference type="Proteomes" id="UP001529421"/>
    </source>
</evidence>
<reference evidence="3 4" key="2">
    <citation type="submission" date="2023-06" db="EMBL/GenBank/DDBJ databases">
        <authorList>
            <person name="Zeman M."/>
            <person name="Kubasova T."/>
            <person name="Jahodarova E."/>
            <person name="Nykrynova M."/>
            <person name="Rychlik I."/>
        </authorList>
    </citation>
    <scope>NUCLEOTIDE SEQUENCE [LARGE SCALE GENOMIC DNA]</scope>
    <source>
        <strain evidence="3 4">154_Feed</strain>
    </source>
</reference>
<accession>A0ABT7VB22</accession>
<protein>
    <recommendedName>
        <fullName evidence="2">PF03932 family protein CutC</fullName>
    </recommendedName>
</protein>
<comment type="subcellular location">
    <subcellularLocation>
        <location evidence="2">Cytoplasm</location>
    </subcellularLocation>
</comment>
<dbReference type="Proteomes" id="UP001529421">
    <property type="component" value="Unassembled WGS sequence"/>
</dbReference>
<comment type="caution">
    <text evidence="3">The sequence shown here is derived from an EMBL/GenBank/DDBJ whole genome shotgun (WGS) entry which is preliminary data.</text>
</comment>
<dbReference type="EMBL" id="JAUDDZ010000017">
    <property type="protein sequence ID" value="MDM8275703.1"/>
    <property type="molecule type" value="Genomic_DNA"/>
</dbReference>
<comment type="similarity">
    <text evidence="1 2">Belongs to the CutC family.</text>
</comment>
<evidence type="ECO:0000256" key="2">
    <source>
        <dbReference type="HAMAP-Rule" id="MF_00795"/>
    </source>
</evidence>
<dbReference type="PANTHER" id="PTHR12598">
    <property type="entry name" value="COPPER HOMEOSTASIS PROTEIN CUTC"/>
    <property type="match status" value="1"/>
</dbReference>
<keyword evidence="2" id="KW-0963">Cytoplasm</keyword>
<name>A0ABT7VB22_9ACTN</name>
<dbReference type="Pfam" id="PF03932">
    <property type="entry name" value="CutC"/>
    <property type="match status" value="1"/>
</dbReference>
<reference evidence="4" key="1">
    <citation type="submission" date="2023-06" db="EMBL/GenBank/DDBJ databases">
        <title>Identification and characterization of horizontal gene transfer across gut microbiota members of farm animals based on homology search.</title>
        <authorList>
            <person name="Zeman M."/>
            <person name="Kubasova T."/>
            <person name="Jahodarova E."/>
            <person name="Nykrynova M."/>
            <person name="Rychlik I."/>
        </authorList>
    </citation>
    <scope>NUCLEOTIDE SEQUENCE [LARGE SCALE GENOMIC DNA]</scope>
    <source>
        <strain evidence="4">154_Feed</strain>
    </source>
</reference>
<dbReference type="PANTHER" id="PTHR12598:SF0">
    <property type="entry name" value="COPPER HOMEOSTASIS PROTEIN CUTC HOMOLOG"/>
    <property type="match status" value="1"/>
</dbReference>
<dbReference type="RefSeq" id="WP_289545925.1">
    <property type="nucleotide sequence ID" value="NZ_JAUDDZ010000017.1"/>
</dbReference>
<evidence type="ECO:0000313" key="3">
    <source>
        <dbReference type="EMBL" id="MDM8275703.1"/>
    </source>
</evidence>
<dbReference type="InterPro" id="IPR036822">
    <property type="entry name" value="CutC-like_dom_sf"/>
</dbReference>
<dbReference type="SUPFAM" id="SSF110395">
    <property type="entry name" value="CutC-like"/>
    <property type="match status" value="1"/>
</dbReference>
<sequence>MSQTTDLLREFCAENFTLVPRAIEAGARRIELCDNLAVGGTSPSMGVMEITVLYAHEHGADVMAMVRPRGGDFVYTEEELGIMEADIFAACEAGADGIVLGCLERAEDGSFTLDADALTRLVTVAESAADAFDMELEMTFHMAFDELSPSEQLLAIDTLSDLGFSRILTHGGPAGTPIEDNLGRLRELMDAAGDRLIILPGAGITHANAEAVAGALGAHEVHGTKIVEL</sequence>
<gene>
    <name evidence="2" type="primary">cutC</name>
    <name evidence="3" type="ORF">QUW28_09400</name>
</gene>